<dbReference type="Proteomes" id="UP000054248">
    <property type="component" value="Unassembled WGS sequence"/>
</dbReference>
<evidence type="ECO:0000313" key="3">
    <source>
        <dbReference type="Proteomes" id="UP000054248"/>
    </source>
</evidence>
<reference evidence="3" key="2">
    <citation type="submission" date="2015-01" db="EMBL/GenBank/DDBJ databases">
        <title>Evolutionary Origins and Diversification of the Mycorrhizal Mutualists.</title>
        <authorList>
            <consortium name="DOE Joint Genome Institute"/>
            <consortium name="Mycorrhizal Genomics Consortium"/>
            <person name="Kohler A."/>
            <person name="Kuo A."/>
            <person name="Nagy L.G."/>
            <person name="Floudas D."/>
            <person name="Copeland A."/>
            <person name="Barry K.W."/>
            <person name="Cichocki N."/>
            <person name="Veneault-Fourrey C."/>
            <person name="LaButti K."/>
            <person name="Lindquist E.A."/>
            <person name="Lipzen A."/>
            <person name="Lundell T."/>
            <person name="Morin E."/>
            <person name="Murat C."/>
            <person name="Riley R."/>
            <person name="Ohm R."/>
            <person name="Sun H."/>
            <person name="Tunlid A."/>
            <person name="Henrissat B."/>
            <person name="Grigoriev I.V."/>
            <person name="Hibbett D.S."/>
            <person name="Martin F."/>
        </authorList>
    </citation>
    <scope>NUCLEOTIDE SEQUENCE [LARGE SCALE GENOMIC DNA]</scope>
    <source>
        <strain evidence="3">MUT 4182</strain>
    </source>
</reference>
<name>A0A0C3LJ95_9AGAM</name>
<feature type="compositionally biased region" description="Polar residues" evidence="1">
    <location>
        <begin position="277"/>
        <end position="298"/>
    </location>
</feature>
<gene>
    <name evidence="2" type="ORF">M407DRAFT_240758</name>
</gene>
<feature type="compositionally biased region" description="Low complexity" evidence="1">
    <location>
        <begin position="324"/>
        <end position="336"/>
    </location>
</feature>
<evidence type="ECO:0000256" key="1">
    <source>
        <dbReference type="SAM" id="MobiDB-lite"/>
    </source>
</evidence>
<accession>A0A0C3LJ95</accession>
<dbReference type="HOGENOM" id="CLU_712111_0_0_1"/>
<dbReference type="EMBL" id="KN822944">
    <property type="protein sequence ID" value="KIO34143.1"/>
    <property type="molecule type" value="Genomic_DNA"/>
</dbReference>
<sequence>MGRVQLSTAFGIDGPRRTTSLKYPEPPLYIEAPFDFDSDVDAPDTVYEAFLTREELAARDNTFIVVGNNSAVIPSAAAIQAARETAPSPIESDESSNVTVPPTRIPSPVREDRRDAPSPSDLSTPVGSRILQLLEPLALARDNAMPAVNAVLAEAAGTDVVLLVARIASIIRPQIESALAPFLEDIPQVEYFGRTFESSLLLELLGGRFSRTAILAALDSFEEMSLSVAPAVQVVEEAASESDSDFSLDTVSDDLAMSDTGTDSRSPSPGSWSGRSAQPSPSLQPSNNTATTPSTLTVNPALVPTAPSARTHVLDVDTDDDAHSTSSSSAAASSTSGPGYSMQSGIRNFTPRVFRARDAVVRPQVILDEGPGTNFHPVHQQRVLAPMR</sequence>
<keyword evidence="3" id="KW-1185">Reference proteome</keyword>
<dbReference type="OrthoDB" id="3249508at2759"/>
<feature type="region of interest" description="Disordered" evidence="1">
    <location>
        <begin position="318"/>
        <end position="344"/>
    </location>
</feature>
<protein>
    <submittedName>
        <fullName evidence="2">Uncharacterized protein</fullName>
    </submittedName>
</protein>
<proteinExistence type="predicted"/>
<feature type="region of interest" description="Disordered" evidence="1">
    <location>
        <begin position="239"/>
        <end position="302"/>
    </location>
</feature>
<feature type="region of interest" description="Disordered" evidence="1">
    <location>
        <begin position="84"/>
        <end position="124"/>
    </location>
</feature>
<organism evidence="2 3">
    <name type="scientific">Tulasnella calospora MUT 4182</name>
    <dbReference type="NCBI Taxonomy" id="1051891"/>
    <lineage>
        <taxon>Eukaryota</taxon>
        <taxon>Fungi</taxon>
        <taxon>Dikarya</taxon>
        <taxon>Basidiomycota</taxon>
        <taxon>Agaricomycotina</taxon>
        <taxon>Agaricomycetes</taxon>
        <taxon>Cantharellales</taxon>
        <taxon>Tulasnellaceae</taxon>
        <taxon>Tulasnella</taxon>
    </lineage>
</organism>
<reference evidence="2 3" key="1">
    <citation type="submission" date="2014-04" db="EMBL/GenBank/DDBJ databases">
        <authorList>
            <consortium name="DOE Joint Genome Institute"/>
            <person name="Kuo A."/>
            <person name="Girlanda M."/>
            <person name="Perotto S."/>
            <person name="Kohler A."/>
            <person name="Nagy L.G."/>
            <person name="Floudas D."/>
            <person name="Copeland A."/>
            <person name="Barry K.W."/>
            <person name="Cichocki N."/>
            <person name="Veneault-Fourrey C."/>
            <person name="LaButti K."/>
            <person name="Lindquist E.A."/>
            <person name="Lipzen A."/>
            <person name="Lundell T."/>
            <person name="Morin E."/>
            <person name="Murat C."/>
            <person name="Sun H."/>
            <person name="Tunlid A."/>
            <person name="Henrissat B."/>
            <person name="Grigoriev I.V."/>
            <person name="Hibbett D.S."/>
            <person name="Martin F."/>
            <person name="Nordberg H.P."/>
            <person name="Cantor M.N."/>
            <person name="Hua S.X."/>
        </authorList>
    </citation>
    <scope>NUCLEOTIDE SEQUENCE [LARGE SCALE GENOMIC DNA]</scope>
    <source>
        <strain evidence="2 3">MUT 4182</strain>
    </source>
</reference>
<evidence type="ECO:0000313" key="2">
    <source>
        <dbReference type="EMBL" id="KIO34143.1"/>
    </source>
</evidence>
<dbReference type="AlphaFoldDB" id="A0A0C3LJ95"/>
<feature type="compositionally biased region" description="Low complexity" evidence="1">
    <location>
        <begin position="264"/>
        <end position="276"/>
    </location>
</feature>